<accession>A0A1I4IKT3</accession>
<sequence length="128" mass="13902">MLKKDLRIRMDRWIVQARLAGGLDDESDAEAALRSAALTFASQDRIARAQGTRKWLHTGTQVLSVFMVAAANTPTGNAGSLSGQADQIQRIFANLAKNESCDTIKTELEWAAKLHSKLFASALLAFAV</sequence>
<evidence type="ECO:0000313" key="1">
    <source>
        <dbReference type="EMBL" id="SFL55019.1"/>
    </source>
</evidence>
<dbReference type="OrthoDB" id="9853216at2"/>
<dbReference type="AlphaFoldDB" id="A0A1I4IKT3"/>
<evidence type="ECO:0000313" key="2">
    <source>
        <dbReference type="Proteomes" id="UP000199550"/>
    </source>
</evidence>
<dbReference type="RefSeq" id="WP_090191395.1">
    <property type="nucleotide sequence ID" value="NZ_FOTF01000027.1"/>
</dbReference>
<dbReference type="EMBL" id="FOTF01000027">
    <property type="protein sequence ID" value="SFL55019.1"/>
    <property type="molecule type" value="Genomic_DNA"/>
</dbReference>
<organism evidence="1 2">
    <name type="scientific">Loktanella salsilacus</name>
    <dbReference type="NCBI Taxonomy" id="195913"/>
    <lineage>
        <taxon>Bacteria</taxon>
        <taxon>Pseudomonadati</taxon>
        <taxon>Pseudomonadota</taxon>
        <taxon>Alphaproteobacteria</taxon>
        <taxon>Rhodobacterales</taxon>
        <taxon>Roseobacteraceae</taxon>
        <taxon>Loktanella</taxon>
    </lineage>
</organism>
<dbReference type="Proteomes" id="UP000199550">
    <property type="component" value="Unassembled WGS sequence"/>
</dbReference>
<reference evidence="1 2" key="1">
    <citation type="submission" date="2016-10" db="EMBL/GenBank/DDBJ databases">
        <authorList>
            <person name="de Groot N.N."/>
        </authorList>
    </citation>
    <scope>NUCLEOTIDE SEQUENCE [LARGE SCALE GENOMIC DNA]</scope>
    <source>
        <strain evidence="1 2">DSM 16199</strain>
    </source>
</reference>
<gene>
    <name evidence="1" type="ORF">SAMN04488004_12721</name>
</gene>
<keyword evidence="2" id="KW-1185">Reference proteome</keyword>
<protein>
    <submittedName>
        <fullName evidence="1">Uncharacterized protein</fullName>
    </submittedName>
</protein>
<name>A0A1I4IKT3_9RHOB</name>
<proteinExistence type="predicted"/>